<dbReference type="Proteomes" id="UP000579281">
    <property type="component" value="Unassembled WGS sequence"/>
</dbReference>
<evidence type="ECO:0000313" key="1">
    <source>
        <dbReference type="EMBL" id="MBB6215159.1"/>
    </source>
</evidence>
<proteinExistence type="predicted"/>
<evidence type="ECO:0000313" key="2">
    <source>
        <dbReference type="Proteomes" id="UP000579281"/>
    </source>
</evidence>
<dbReference type="AlphaFoldDB" id="A0A841KYD5"/>
<dbReference type="RefSeq" id="WP_184309196.1">
    <property type="nucleotide sequence ID" value="NZ_JACHEN010000005.1"/>
</dbReference>
<comment type="caution">
    <text evidence="1">The sequence shown here is derived from an EMBL/GenBank/DDBJ whole genome shotgun (WGS) entry which is preliminary data.</text>
</comment>
<gene>
    <name evidence="1" type="ORF">HNQ80_001248</name>
</gene>
<organism evidence="1 2">
    <name type="scientific">Anaerosolibacter carboniphilus</name>
    <dbReference type="NCBI Taxonomy" id="1417629"/>
    <lineage>
        <taxon>Bacteria</taxon>
        <taxon>Bacillati</taxon>
        <taxon>Bacillota</taxon>
        <taxon>Clostridia</taxon>
        <taxon>Peptostreptococcales</taxon>
        <taxon>Thermotaleaceae</taxon>
        <taxon>Anaerosolibacter</taxon>
    </lineage>
</organism>
<name>A0A841KYD5_9FIRM</name>
<sequence>MKINEGYYQSNLYLKKNMTPNTEANGNIYSAEKIQKNISQNKSVDASNIWEEISKEYDIRNASFDDLCTISAKLYEEDQIPLLVHGILTFNPNESPQSIKVDINLTQANQDGNRDWIAEYESRSERDLRMSNNIGYMNNQKIINILKRLI</sequence>
<protein>
    <submittedName>
        <fullName evidence="1">Uncharacterized protein</fullName>
    </submittedName>
</protein>
<reference evidence="1 2" key="1">
    <citation type="submission" date="2020-08" db="EMBL/GenBank/DDBJ databases">
        <title>Genomic Encyclopedia of Type Strains, Phase IV (KMG-IV): sequencing the most valuable type-strain genomes for metagenomic binning, comparative biology and taxonomic classification.</title>
        <authorList>
            <person name="Goeker M."/>
        </authorList>
    </citation>
    <scope>NUCLEOTIDE SEQUENCE [LARGE SCALE GENOMIC DNA]</scope>
    <source>
        <strain evidence="1 2">DSM 103526</strain>
    </source>
</reference>
<dbReference type="EMBL" id="JACHEN010000005">
    <property type="protein sequence ID" value="MBB6215159.1"/>
    <property type="molecule type" value="Genomic_DNA"/>
</dbReference>
<accession>A0A841KYD5</accession>
<keyword evidence="2" id="KW-1185">Reference proteome</keyword>